<reference evidence="4" key="1">
    <citation type="submission" date="2017-06" db="EMBL/GenBank/DDBJ databases">
        <authorList>
            <person name="Varghese N."/>
            <person name="Submissions S."/>
        </authorList>
    </citation>
    <scope>NUCLEOTIDE SEQUENCE [LARGE SCALE GENOMIC DNA]</scope>
    <source>
        <strain evidence="4">JAD2</strain>
    </source>
</reference>
<keyword evidence="4" id="KW-1185">Reference proteome</keyword>
<gene>
    <name evidence="3" type="ORF">SAMN02746019_00027250</name>
</gene>
<dbReference type="RefSeq" id="WP_088570648.1">
    <property type="nucleotide sequence ID" value="NZ_FYEK01000020.1"/>
</dbReference>
<dbReference type="PANTHER" id="PTHR42924:SF3">
    <property type="entry name" value="POLYMERASE_HISTIDINOL PHOSPHATASE N-TERMINAL DOMAIN-CONTAINING PROTEIN"/>
    <property type="match status" value="1"/>
</dbReference>
<evidence type="ECO:0000313" key="3">
    <source>
        <dbReference type="EMBL" id="SNB61882.1"/>
    </source>
</evidence>
<evidence type="ECO:0000256" key="1">
    <source>
        <dbReference type="SAM" id="MobiDB-lite"/>
    </source>
</evidence>
<sequence>MRTLLRWEGRFTPADKAASDYVLLPFEVPPGIARLEVRYTFEGQGQPESPNAIDLGLFDPRGADFLRGEGFRGWSGSARTEAVLTPWAATPGYLPGPLLPGRWHVILGLYRIAPQGCACAVTVLASEEEGPLPHPPPPEGGIEELPSRPGGGAAWLRGDLQSHSHHSDAPGSLEDLVAAARRRGLDFLAVTEHNTVSHFPYLRAWSGPDLLLIPGEEVTTYYGHMNAWGLSRWLDFRCRTVEELRAVIDAAHAMGALVSINHPKTDGPPWEYPLDLPVDAVEAWQGPWPLRNWESLAFWDRLLRAGRRVTAVGGSDKHQDRPGEGTPFYQVGHPTTWVYAADRTVPAILEAIRSGRVVITADVDAPWLELTAERGDTTWMVGETVPPGGAVRVRYRVWEGKGLHLRLLSREGELLFLPVDRSPFEGVLELDLGRHRYVRAELRGVRHFAEETPDDLPMVAMTNPIWGGPGPEGP</sequence>
<dbReference type="InterPro" id="IPR016195">
    <property type="entry name" value="Pol/histidinol_Pase-like"/>
</dbReference>
<dbReference type="InterPro" id="IPR003141">
    <property type="entry name" value="Pol/His_phosphatase_N"/>
</dbReference>
<evidence type="ECO:0000313" key="4">
    <source>
        <dbReference type="Proteomes" id="UP000197025"/>
    </source>
</evidence>
<organism evidence="3 4">
    <name type="scientific">Thermoflexus hugenholtzii JAD2</name>
    <dbReference type="NCBI Taxonomy" id="877466"/>
    <lineage>
        <taxon>Bacteria</taxon>
        <taxon>Bacillati</taxon>
        <taxon>Chloroflexota</taxon>
        <taxon>Thermoflexia</taxon>
        <taxon>Thermoflexales</taxon>
        <taxon>Thermoflexaceae</taxon>
        <taxon>Thermoflexus</taxon>
    </lineage>
</organism>
<dbReference type="GO" id="GO:0004534">
    <property type="term" value="F:5'-3' RNA exonuclease activity"/>
    <property type="evidence" value="ECO:0007669"/>
    <property type="project" value="TreeGrafter"/>
</dbReference>
<feature type="region of interest" description="Disordered" evidence="1">
    <location>
        <begin position="128"/>
        <end position="148"/>
    </location>
</feature>
<dbReference type="EMBL" id="FYEK01000020">
    <property type="protein sequence ID" value="SNB61882.1"/>
    <property type="molecule type" value="Genomic_DNA"/>
</dbReference>
<name>A0A212QQT5_9CHLR</name>
<evidence type="ECO:0000259" key="2">
    <source>
        <dbReference type="SMART" id="SM00481"/>
    </source>
</evidence>
<dbReference type="SUPFAM" id="SSF89550">
    <property type="entry name" value="PHP domain-like"/>
    <property type="match status" value="1"/>
</dbReference>
<dbReference type="PANTHER" id="PTHR42924">
    <property type="entry name" value="EXONUCLEASE"/>
    <property type="match status" value="1"/>
</dbReference>
<proteinExistence type="predicted"/>
<dbReference type="SMART" id="SM00481">
    <property type="entry name" value="POLIIIAc"/>
    <property type="match status" value="1"/>
</dbReference>
<accession>A0A212QQT5</accession>
<dbReference type="Proteomes" id="UP000197025">
    <property type="component" value="Unassembled WGS sequence"/>
</dbReference>
<dbReference type="CDD" id="cd07432">
    <property type="entry name" value="PHP_HisPPase"/>
    <property type="match status" value="1"/>
</dbReference>
<dbReference type="GO" id="GO:0035312">
    <property type="term" value="F:5'-3' DNA exonuclease activity"/>
    <property type="evidence" value="ECO:0007669"/>
    <property type="project" value="TreeGrafter"/>
</dbReference>
<dbReference type="InParanoid" id="A0A212QQT5"/>
<feature type="domain" description="Polymerase/histidinol phosphatase N-terminal" evidence="2">
    <location>
        <begin position="158"/>
        <end position="222"/>
    </location>
</feature>
<dbReference type="InterPro" id="IPR052018">
    <property type="entry name" value="PHP_domain"/>
</dbReference>
<dbReference type="OrthoDB" id="9801679at2"/>
<dbReference type="Gene3D" id="3.20.20.140">
    <property type="entry name" value="Metal-dependent hydrolases"/>
    <property type="match status" value="1"/>
</dbReference>
<dbReference type="NCBIfam" id="NF038032">
    <property type="entry name" value="CehA_McbA_metalo"/>
    <property type="match status" value="1"/>
</dbReference>
<protein>
    <submittedName>
        <fullName evidence="3">Predicted metal-dependent phosphoesterase TrpH, contains PHP domain</fullName>
    </submittedName>
</protein>
<dbReference type="AlphaFoldDB" id="A0A212QQT5"/>